<protein>
    <recommendedName>
        <fullName evidence="1">non-specific serine/threonine protein kinase</fullName>
        <ecNumber evidence="1">2.7.11.1</ecNumber>
    </recommendedName>
</protein>
<dbReference type="EC" id="2.7.11.1" evidence="1"/>
<evidence type="ECO:0000313" key="11">
    <source>
        <dbReference type="Proteomes" id="UP000198727"/>
    </source>
</evidence>
<keyword evidence="4 7" id="KW-0547">Nucleotide-binding</keyword>
<dbReference type="PANTHER" id="PTHR43289">
    <property type="entry name" value="MITOGEN-ACTIVATED PROTEIN KINASE KINASE KINASE 20-RELATED"/>
    <property type="match status" value="1"/>
</dbReference>
<dbReference type="Gene3D" id="3.30.200.20">
    <property type="entry name" value="Phosphorylase Kinase, domain 1"/>
    <property type="match status" value="1"/>
</dbReference>
<organism evidence="10 11">
    <name type="scientific">Amycolatopsis arida</name>
    <dbReference type="NCBI Taxonomy" id="587909"/>
    <lineage>
        <taxon>Bacteria</taxon>
        <taxon>Bacillati</taxon>
        <taxon>Actinomycetota</taxon>
        <taxon>Actinomycetes</taxon>
        <taxon>Pseudonocardiales</taxon>
        <taxon>Pseudonocardiaceae</taxon>
        <taxon>Amycolatopsis</taxon>
    </lineage>
</organism>
<gene>
    <name evidence="10" type="ORF">SAMN05421810_110102</name>
</gene>
<evidence type="ECO:0000256" key="7">
    <source>
        <dbReference type="PROSITE-ProRule" id="PRU10141"/>
    </source>
</evidence>
<feature type="compositionally biased region" description="Low complexity" evidence="8">
    <location>
        <begin position="117"/>
        <end position="136"/>
    </location>
</feature>
<dbReference type="AlphaFoldDB" id="A0A1I5ZS98"/>
<evidence type="ECO:0000256" key="4">
    <source>
        <dbReference type="ARBA" id="ARBA00022741"/>
    </source>
</evidence>
<dbReference type="PROSITE" id="PS50011">
    <property type="entry name" value="PROTEIN_KINASE_DOM"/>
    <property type="match status" value="1"/>
</dbReference>
<dbReference type="InterPro" id="IPR000719">
    <property type="entry name" value="Prot_kinase_dom"/>
</dbReference>
<dbReference type="STRING" id="587909.SAMN05421810_110102"/>
<feature type="binding site" evidence="7">
    <location>
        <position position="37"/>
    </location>
    <ligand>
        <name>ATP</name>
        <dbReference type="ChEBI" id="CHEBI:30616"/>
    </ligand>
</feature>
<keyword evidence="6 7" id="KW-0067">ATP-binding</keyword>
<dbReference type="GO" id="GO:0004674">
    <property type="term" value="F:protein serine/threonine kinase activity"/>
    <property type="evidence" value="ECO:0007669"/>
    <property type="project" value="UniProtKB-KW"/>
</dbReference>
<dbReference type="Proteomes" id="UP000198727">
    <property type="component" value="Unassembled WGS sequence"/>
</dbReference>
<evidence type="ECO:0000256" key="1">
    <source>
        <dbReference type="ARBA" id="ARBA00012513"/>
    </source>
</evidence>
<evidence type="ECO:0000256" key="6">
    <source>
        <dbReference type="ARBA" id="ARBA00022840"/>
    </source>
</evidence>
<feature type="region of interest" description="Disordered" evidence="8">
    <location>
        <begin position="99"/>
        <end position="136"/>
    </location>
</feature>
<dbReference type="InterPro" id="IPR011009">
    <property type="entry name" value="Kinase-like_dom_sf"/>
</dbReference>
<evidence type="ECO:0000259" key="9">
    <source>
        <dbReference type="PROSITE" id="PS50011"/>
    </source>
</evidence>
<keyword evidence="2 10" id="KW-0723">Serine/threonine-protein kinase</keyword>
<proteinExistence type="predicted"/>
<dbReference type="GO" id="GO:0005524">
    <property type="term" value="F:ATP binding"/>
    <property type="evidence" value="ECO:0007669"/>
    <property type="project" value="UniProtKB-UniRule"/>
</dbReference>
<accession>A0A1I5ZS98</accession>
<sequence length="136" mass="15096">MLIADRYELEELPLGRGGMGAVHRGHDQHLGRRVAVKFLQLPGGPDDELTRRFVREAHILARLEHPGAPVLYDFGTVDQRLFQVMQFIDGLTVADLVSEHGPLPVRGPPRSPRRRVPCSPRRTSSGSATATSSRRT</sequence>
<dbReference type="Pfam" id="PF00069">
    <property type="entry name" value="Pkinase"/>
    <property type="match status" value="1"/>
</dbReference>
<feature type="domain" description="Protein kinase" evidence="9">
    <location>
        <begin position="8"/>
        <end position="136"/>
    </location>
</feature>
<dbReference type="InterPro" id="IPR017441">
    <property type="entry name" value="Protein_kinase_ATP_BS"/>
</dbReference>
<evidence type="ECO:0000256" key="5">
    <source>
        <dbReference type="ARBA" id="ARBA00022777"/>
    </source>
</evidence>
<reference evidence="11" key="1">
    <citation type="submission" date="2016-10" db="EMBL/GenBank/DDBJ databases">
        <authorList>
            <person name="Varghese N."/>
            <person name="Submissions S."/>
        </authorList>
    </citation>
    <scope>NUCLEOTIDE SEQUENCE [LARGE SCALE GENOMIC DNA]</scope>
    <source>
        <strain evidence="11">CGMCC 4.5579</strain>
    </source>
</reference>
<evidence type="ECO:0000256" key="3">
    <source>
        <dbReference type="ARBA" id="ARBA00022679"/>
    </source>
</evidence>
<keyword evidence="3" id="KW-0808">Transferase</keyword>
<evidence type="ECO:0000256" key="8">
    <source>
        <dbReference type="SAM" id="MobiDB-lite"/>
    </source>
</evidence>
<evidence type="ECO:0000313" key="10">
    <source>
        <dbReference type="EMBL" id="SFQ59364.1"/>
    </source>
</evidence>
<evidence type="ECO:0000256" key="2">
    <source>
        <dbReference type="ARBA" id="ARBA00022527"/>
    </source>
</evidence>
<dbReference type="PANTHER" id="PTHR43289:SF6">
    <property type="entry name" value="SERINE_THREONINE-PROTEIN KINASE NEKL-3"/>
    <property type="match status" value="1"/>
</dbReference>
<name>A0A1I5ZS98_9PSEU</name>
<dbReference type="SUPFAM" id="SSF56112">
    <property type="entry name" value="Protein kinase-like (PK-like)"/>
    <property type="match status" value="1"/>
</dbReference>
<keyword evidence="11" id="KW-1185">Reference proteome</keyword>
<keyword evidence="5 10" id="KW-0418">Kinase</keyword>
<dbReference type="PROSITE" id="PS00107">
    <property type="entry name" value="PROTEIN_KINASE_ATP"/>
    <property type="match status" value="1"/>
</dbReference>
<dbReference type="EMBL" id="FOWW01000010">
    <property type="protein sequence ID" value="SFQ59364.1"/>
    <property type="molecule type" value="Genomic_DNA"/>
</dbReference>